<proteinExistence type="predicted"/>
<reference evidence="2 3" key="1">
    <citation type="submission" date="2017-09" db="EMBL/GenBank/DDBJ databases">
        <title>Arcobacter canalis sp. nov., a new species isolated from a water canal contaminated with urban sewage.</title>
        <authorList>
            <person name="Perez-Cataluna A."/>
            <person name="Salas-Masso N."/>
            <person name="Figueras M.J."/>
        </authorList>
    </citation>
    <scope>NUCLEOTIDE SEQUENCE [LARGE SCALE GENOMIC DNA]</scope>
    <source>
        <strain evidence="2 3">F98-3</strain>
    </source>
</reference>
<protein>
    <recommendedName>
        <fullName evidence="5">Tetratricopeptide repeat protein</fullName>
    </recommendedName>
</protein>
<dbReference type="Gene3D" id="1.25.40.10">
    <property type="entry name" value="Tetratricopeptide repeat domain"/>
    <property type="match status" value="1"/>
</dbReference>
<dbReference type="KEGG" id="amol:AMOL_1763"/>
<evidence type="ECO:0008006" key="5">
    <source>
        <dbReference type="Google" id="ProtNLM"/>
    </source>
</evidence>
<keyword evidence="3" id="KW-1185">Reference proteome</keyword>
<reference evidence="1 4" key="2">
    <citation type="submission" date="2018-08" db="EMBL/GenBank/DDBJ databases">
        <title>Complete genome of the Arcobacter molluscorum type strain LMG 25693.</title>
        <authorList>
            <person name="Miller W.G."/>
            <person name="Yee E."/>
            <person name="Bono J.L."/>
        </authorList>
    </citation>
    <scope>NUCLEOTIDE SEQUENCE [LARGE SCALE GENOMIC DNA]</scope>
    <source>
        <strain evidence="1 4">CECT 7696</strain>
    </source>
</reference>
<dbReference type="AlphaFoldDB" id="A0A2G1DKV8"/>
<organism evidence="2 3">
    <name type="scientific">Malaciobacter molluscorum LMG 25693</name>
    <dbReference type="NCBI Taxonomy" id="870501"/>
    <lineage>
        <taxon>Bacteria</taxon>
        <taxon>Pseudomonadati</taxon>
        <taxon>Campylobacterota</taxon>
        <taxon>Epsilonproteobacteria</taxon>
        <taxon>Campylobacterales</taxon>
        <taxon>Arcobacteraceae</taxon>
        <taxon>Malaciobacter</taxon>
    </lineage>
</organism>
<dbReference type="EMBL" id="CP032098">
    <property type="protein sequence ID" value="AXX92728.1"/>
    <property type="molecule type" value="Genomic_DNA"/>
</dbReference>
<evidence type="ECO:0000313" key="3">
    <source>
        <dbReference type="Proteomes" id="UP000221222"/>
    </source>
</evidence>
<dbReference type="Proteomes" id="UP000221222">
    <property type="component" value="Unassembled WGS sequence"/>
</dbReference>
<name>A0A2G1DKV8_9BACT</name>
<dbReference type="EMBL" id="NXFY01000002">
    <property type="protein sequence ID" value="PHO19142.1"/>
    <property type="molecule type" value="Genomic_DNA"/>
</dbReference>
<dbReference type="RefSeq" id="WP_099341502.1">
    <property type="nucleotide sequence ID" value="NZ_CP032098.1"/>
</dbReference>
<dbReference type="Proteomes" id="UP000262712">
    <property type="component" value="Chromosome"/>
</dbReference>
<evidence type="ECO:0000313" key="4">
    <source>
        <dbReference type="Proteomes" id="UP000262712"/>
    </source>
</evidence>
<gene>
    <name evidence="1" type="ORF">AMOL_1763</name>
    <name evidence="2" type="ORF">CPU12_02550</name>
</gene>
<evidence type="ECO:0000313" key="2">
    <source>
        <dbReference type="EMBL" id="PHO19142.1"/>
    </source>
</evidence>
<accession>A0A2G1DKV8</accession>
<evidence type="ECO:0000313" key="1">
    <source>
        <dbReference type="EMBL" id="AXX92728.1"/>
    </source>
</evidence>
<dbReference type="InterPro" id="IPR011990">
    <property type="entry name" value="TPR-like_helical_dom_sf"/>
</dbReference>
<sequence>MKKILILILTLASVQGFTEEFNASTEYSRLETLYNHEIELGHYDRAIKILLDLDEMFPGETEILFKLVDAYVKKGKAVPCWIMLSPWSAATESDILNRKKAEKLLENKDLKNHCN</sequence>